<organism evidence="1 2">
    <name type="scientific">Domibacillus iocasae</name>
    <dbReference type="NCBI Taxonomy" id="1714016"/>
    <lineage>
        <taxon>Bacteria</taxon>
        <taxon>Bacillati</taxon>
        <taxon>Bacillota</taxon>
        <taxon>Bacilli</taxon>
        <taxon>Bacillales</taxon>
        <taxon>Bacillaceae</taxon>
        <taxon>Domibacillus</taxon>
    </lineage>
</organism>
<comment type="caution">
    <text evidence="1">The sequence shown here is derived from an EMBL/GenBank/DDBJ whole genome shotgun (WGS) entry which is preliminary data.</text>
</comment>
<name>A0A1E7DQQ6_9BACI</name>
<dbReference type="AlphaFoldDB" id="A0A1E7DQQ6"/>
<dbReference type="RefSeq" id="WP_069938260.1">
    <property type="nucleotide sequence ID" value="NZ_MAMP01000020.1"/>
</dbReference>
<dbReference type="OrthoDB" id="2964455at2"/>
<evidence type="ECO:0000313" key="2">
    <source>
        <dbReference type="Proteomes" id="UP000095658"/>
    </source>
</evidence>
<dbReference type="Proteomes" id="UP000095658">
    <property type="component" value="Unassembled WGS sequence"/>
</dbReference>
<reference evidence="1 2" key="1">
    <citation type="submission" date="2016-06" db="EMBL/GenBank/DDBJ databases">
        <title>Domibacillus iocasae genome sequencing.</title>
        <authorList>
            <person name="Verma A."/>
            <person name="Pal Y."/>
            <person name="Ojha A.K."/>
            <person name="Krishnamurthi S."/>
        </authorList>
    </citation>
    <scope>NUCLEOTIDE SEQUENCE [LARGE SCALE GENOMIC DNA]</scope>
    <source>
        <strain evidence="1 2">DSM 29979</strain>
    </source>
</reference>
<proteinExistence type="predicted"/>
<gene>
    <name evidence="1" type="ORF">BA724_05085</name>
</gene>
<accession>A0A1E7DQQ6</accession>
<sequence length="161" mass="18682">MARKQQKNIRIDQGVLSEFEKIANRKKQHHNAEIEELMKQYIARDGQLLFDDLYAPRIAHSVKQAVDDQVNRLAKMIYKTQVESTAALYATPVFHNQIVKGVEDVLEMFLDARILNQNRIRISDQYSISSNGKQAVKNLRKMALTDHQEQKKDRSNDQMSV</sequence>
<dbReference type="EMBL" id="MAMP01000020">
    <property type="protein sequence ID" value="OES45379.1"/>
    <property type="molecule type" value="Genomic_DNA"/>
</dbReference>
<protein>
    <submittedName>
        <fullName evidence="1">Uncharacterized protein</fullName>
    </submittedName>
</protein>
<keyword evidence="2" id="KW-1185">Reference proteome</keyword>
<dbReference type="STRING" id="1714016.BA724_05085"/>
<evidence type="ECO:0000313" key="1">
    <source>
        <dbReference type="EMBL" id="OES45379.1"/>
    </source>
</evidence>